<feature type="transmembrane region" description="Helical" evidence="6">
    <location>
        <begin position="12"/>
        <end position="37"/>
    </location>
</feature>
<keyword evidence="2" id="KW-1003">Cell membrane</keyword>
<gene>
    <name evidence="8" type="ORF">CUJ83_06765</name>
</gene>
<dbReference type="EMBL" id="PGCK01000004">
    <property type="protein sequence ID" value="MCD1294701.1"/>
    <property type="molecule type" value="Genomic_DNA"/>
</dbReference>
<comment type="caution">
    <text evidence="8">The sequence shown here is derived from an EMBL/GenBank/DDBJ whole genome shotgun (WGS) entry which is preliminary data.</text>
</comment>
<reference evidence="8 9" key="1">
    <citation type="submission" date="2017-11" db="EMBL/GenBank/DDBJ databases">
        <title>Isolation and Characterization of Family Methanocellaceae Species from Potential Methane Hydrate Area Offshore Southwestern Taiwan.</title>
        <authorList>
            <person name="Zhang W.-L."/>
            <person name="Chen W.-C."/>
            <person name="Lai M.-C."/>
            <person name="Chen S.-C."/>
        </authorList>
    </citation>
    <scope>NUCLEOTIDE SEQUENCE [LARGE SCALE GENOMIC DNA]</scope>
    <source>
        <strain evidence="8 9">CWC-04</strain>
    </source>
</reference>
<evidence type="ECO:0000313" key="9">
    <source>
        <dbReference type="Proteomes" id="UP001320159"/>
    </source>
</evidence>
<evidence type="ECO:0000256" key="6">
    <source>
        <dbReference type="SAM" id="Phobius"/>
    </source>
</evidence>
<protein>
    <recommendedName>
        <fullName evidence="7">VTT domain-containing protein</fullName>
    </recommendedName>
</protein>
<evidence type="ECO:0000256" key="3">
    <source>
        <dbReference type="ARBA" id="ARBA00022692"/>
    </source>
</evidence>
<keyword evidence="9" id="KW-1185">Reference proteome</keyword>
<organism evidence="8 9">
    <name type="scientific">Methanooceanicella nereidis</name>
    <dbReference type="NCBI Taxonomy" id="2052831"/>
    <lineage>
        <taxon>Archaea</taxon>
        <taxon>Methanobacteriati</taxon>
        <taxon>Methanobacteriota</taxon>
        <taxon>Stenosarchaea group</taxon>
        <taxon>Methanomicrobia</taxon>
        <taxon>Methanocellales</taxon>
        <taxon>Methanocellaceae</taxon>
        <taxon>Methanooceanicella</taxon>
    </lineage>
</organism>
<dbReference type="PANTHER" id="PTHR42709">
    <property type="entry name" value="ALKALINE PHOSPHATASE LIKE PROTEIN"/>
    <property type="match status" value="1"/>
</dbReference>
<evidence type="ECO:0000313" key="8">
    <source>
        <dbReference type="EMBL" id="MCD1294701.1"/>
    </source>
</evidence>
<name>A0AAP2W734_9EURY</name>
<comment type="subcellular location">
    <subcellularLocation>
        <location evidence="1">Cell membrane</location>
        <topology evidence="1">Multi-pass membrane protein</topology>
    </subcellularLocation>
</comment>
<sequence>MEAIVADITNWICNVIGSMGYLGVFILMTIESAGIPVPSEVIMTYGGFMASEGKVNVLLVALVGTLGTGLGSTIGYAIGYWGGKPVVDKYGKFIGITPQKMLWAERWFCKYGESACIYTRLLPVVRTIVNVPAGLLGMNFYKFIVYSMIGAFPWCFILAYIGFLLGENWESIMGMTHIFSYAIGGIAGVILLGAIILYILIRQGIVKRATVEKYLSFILHV</sequence>
<keyword evidence="4 6" id="KW-1133">Transmembrane helix</keyword>
<feature type="transmembrane region" description="Helical" evidence="6">
    <location>
        <begin position="178"/>
        <end position="201"/>
    </location>
</feature>
<dbReference type="Pfam" id="PF09335">
    <property type="entry name" value="VTT_dom"/>
    <property type="match status" value="1"/>
</dbReference>
<dbReference type="InterPro" id="IPR032816">
    <property type="entry name" value="VTT_dom"/>
</dbReference>
<dbReference type="PANTHER" id="PTHR42709:SF6">
    <property type="entry name" value="UNDECAPRENYL PHOSPHATE TRANSPORTER A"/>
    <property type="match status" value="1"/>
</dbReference>
<evidence type="ECO:0000256" key="5">
    <source>
        <dbReference type="ARBA" id="ARBA00023136"/>
    </source>
</evidence>
<keyword evidence="3 6" id="KW-0812">Transmembrane</keyword>
<evidence type="ECO:0000256" key="4">
    <source>
        <dbReference type="ARBA" id="ARBA00022989"/>
    </source>
</evidence>
<evidence type="ECO:0000256" key="2">
    <source>
        <dbReference type="ARBA" id="ARBA00022475"/>
    </source>
</evidence>
<feature type="transmembrane region" description="Helical" evidence="6">
    <location>
        <begin position="57"/>
        <end position="82"/>
    </location>
</feature>
<proteinExistence type="predicted"/>
<dbReference type="Proteomes" id="UP001320159">
    <property type="component" value="Unassembled WGS sequence"/>
</dbReference>
<evidence type="ECO:0000259" key="7">
    <source>
        <dbReference type="Pfam" id="PF09335"/>
    </source>
</evidence>
<keyword evidence="5 6" id="KW-0472">Membrane</keyword>
<accession>A0AAP2W734</accession>
<dbReference type="InterPro" id="IPR051311">
    <property type="entry name" value="DedA_domain"/>
</dbReference>
<dbReference type="AlphaFoldDB" id="A0AAP2W734"/>
<evidence type="ECO:0000256" key="1">
    <source>
        <dbReference type="ARBA" id="ARBA00004651"/>
    </source>
</evidence>
<feature type="domain" description="VTT" evidence="7">
    <location>
        <begin position="37"/>
        <end position="162"/>
    </location>
</feature>
<feature type="transmembrane region" description="Helical" evidence="6">
    <location>
        <begin position="143"/>
        <end position="166"/>
    </location>
</feature>
<dbReference type="GO" id="GO:0005886">
    <property type="term" value="C:plasma membrane"/>
    <property type="evidence" value="ECO:0007669"/>
    <property type="project" value="UniProtKB-SubCell"/>
</dbReference>